<feature type="domain" description="Carbohydrate kinase FGGY C-terminal" evidence="3">
    <location>
        <begin position="45"/>
        <end position="241"/>
    </location>
</feature>
<dbReference type="SUPFAM" id="SSF53067">
    <property type="entry name" value="Actin-like ATPase domain"/>
    <property type="match status" value="1"/>
</dbReference>
<feature type="non-terminal residue" evidence="4">
    <location>
        <position position="247"/>
    </location>
</feature>
<name>K1T848_9ZZZZ</name>
<protein>
    <submittedName>
        <fullName evidence="4">L-ribulokinase</fullName>
    </submittedName>
</protein>
<gene>
    <name evidence="4" type="ORF">OBE_06280</name>
</gene>
<dbReference type="InterPro" id="IPR043129">
    <property type="entry name" value="ATPase_NBD"/>
</dbReference>
<keyword evidence="1" id="KW-0808">Transferase</keyword>
<evidence type="ECO:0000256" key="2">
    <source>
        <dbReference type="ARBA" id="ARBA00022777"/>
    </source>
</evidence>
<proteinExistence type="predicted"/>
<dbReference type="PANTHER" id="PTHR43435:SF4">
    <property type="entry name" value="FGGY CARBOHYDRATE KINASE DOMAIN-CONTAINING PROTEIN"/>
    <property type="match status" value="1"/>
</dbReference>
<comment type="caution">
    <text evidence="4">The sequence shown here is derived from an EMBL/GenBank/DDBJ whole genome shotgun (WGS) entry which is preliminary data.</text>
</comment>
<dbReference type="GO" id="GO:0019150">
    <property type="term" value="F:D-ribulokinase activity"/>
    <property type="evidence" value="ECO:0007669"/>
    <property type="project" value="TreeGrafter"/>
</dbReference>
<dbReference type="EMBL" id="AJWZ01004314">
    <property type="protein sequence ID" value="EKC65783.1"/>
    <property type="molecule type" value="Genomic_DNA"/>
</dbReference>
<dbReference type="PROSITE" id="PS00445">
    <property type="entry name" value="FGGY_KINASES_2"/>
    <property type="match status" value="1"/>
</dbReference>
<dbReference type="InterPro" id="IPR018483">
    <property type="entry name" value="Carb_kinase_FGGY_CS"/>
</dbReference>
<accession>K1T848</accession>
<evidence type="ECO:0000259" key="3">
    <source>
        <dbReference type="Pfam" id="PF02782"/>
    </source>
</evidence>
<dbReference type="Pfam" id="PF02782">
    <property type="entry name" value="FGGY_C"/>
    <property type="match status" value="1"/>
</dbReference>
<evidence type="ECO:0000256" key="1">
    <source>
        <dbReference type="ARBA" id="ARBA00022679"/>
    </source>
</evidence>
<dbReference type="AlphaFoldDB" id="K1T848"/>
<dbReference type="Gene3D" id="1.20.58.2240">
    <property type="match status" value="1"/>
</dbReference>
<dbReference type="Gene3D" id="3.30.420.40">
    <property type="match status" value="1"/>
</dbReference>
<feature type="non-terminal residue" evidence="4">
    <location>
        <position position="1"/>
    </location>
</feature>
<keyword evidence="2 4" id="KW-0418">Kinase</keyword>
<organism evidence="4">
    <name type="scientific">human gut metagenome</name>
    <dbReference type="NCBI Taxonomy" id="408170"/>
    <lineage>
        <taxon>unclassified sequences</taxon>
        <taxon>metagenomes</taxon>
        <taxon>organismal metagenomes</taxon>
    </lineage>
</organism>
<reference evidence="4" key="1">
    <citation type="journal article" date="2013" name="Environ. Microbiol.">
        <title>Microbiota from the distal guts of lean and obese adolescents exhibit partial functional redundancy besides clear differences in community structure.</title>
        <authorList>
            <person name="Ferrer M."/>
            <person name="Ruiz A."/>
            <person name="Lanza F."/>
            <person name="Haange S.B."/>
            <person name="Oberbach A."/>
            <person name="Till H."/>
            <person name="Bargiela R."/>
            <person name="Campoy C."/>
            <person name="Segura M.T."/>
            <person name="Richter M."/>
            <person name="von Bergen M."/>
            <person name="Seifert J."/>
            <person name="Suarez A."/>
        </authorList>
    </citation>
    <scope>NUCLEOTIDE SEQUENCE</scope>
</reference>
<dbReference type="GO" id="GO:0005737">
    <property type="term" value="C:cytoplasm"/>
    <property type="evidence" value="ECO:0007669"/>
    <property type="project" value="TreeGrafter"/>
</dbReference>
<dbReference type="PANTHER" id="PTHR43435">
    <property type="entry name" value="RIBULOKINASE"/>
    <property type="match status" value="1"/>
</dbReference>
<dbReference type="GO" id="GO:0019321">
    <property type="term" value="P:pentose metabolic process"/>
    <property type="evidence" value="ECO:0007669"/>
    <property type="project" value="TreeGrafter"/>
</dbReference>
<evidence type="ECO:0000313" key="4">
    <source>
        <dbReference type="EMBL" id="EKC65783.1"/>
    </source>
</evidence>
<dbReference type="InterPro" id="IPR018485">
    <property type="entry name" value="FGGY_C"/>
</dbReference>
<sequence length="247" mass="26474">KAGTLTEEAAEELKLCADTIVTGAQMDAHAGLPALGITDAGKVLLVVGTSTGIIFQGKSRKEIQGLCSIADYCDLPELIGYAAGQASTGDCLEWFIKNSVPGYCQEQAREAGKDIFSWLSEQAEKLKPGQNGLLALDWWNGNRSCLADQELSGLILGLGLETRPEEIYRALLEACAFGVKRIFKEVEQYGIPLKEIHACGGITQKNPLFMQIYADVTGKKIIVHRCEQAPALGMAIYAAAALPSVKG</sequence>